<dbReference type="InterPro" id="IPR006073">
    <property type="entry name" value="GTP-bd"/>
</dbReference>
<evidence type="ECO:0000256" key="1">
    <source>
        <dbReference type="ARBA" id="ARBA00022741"/>
    </source>
</evidence>
<feature type="region of interest" description="Disordered" evidence="3">
    <location>
        <begin position="332"/>
        <end position="362"/>
    </location>
</feature>
<accession>A0A367Y312</accession>
<evidence type="ECO:0000313" key="6">
    <source>
        <dbReference type="Proteomes" id="UP000253472"/>
    </source>
</evidence>
<proteinExistence type="predicted"/>
<keyword evidence="1" id="KW-0547">Nucleotide-binding</keyword>
<dbReference type="GO" id="GO:0003924">
    <property type="term" value="F:GTPase activity"/>
    <property type="evidence" value="ECO:0007669"/>
    <property type="project" value="TreeGrafter"/>
</dbReference>
<gene>
    <name evidence="5" type="primary">MTG1_0</name>
    <name evidence="5" type="ORF">Cantr_07818</name>
</gene>
<keyword evidence="2" id="KW-0342">GTP-binding</keyword>
<protein>
    <submittedName>
        <fullName evidence="5">Mitochondrial GTPase 1</fullName>
    </submittedName>
</protein>
<sequence>MTPPKTNMSFVPRTVFPKYNIPLNNFKGHHQKALSKFGHLAPQIDMIIEVRDCRAPLATTNVLFDRVLVGKKKLILYSKKDMSILKTSVLDKWHKLKNEDYMFIDCRSRKDGKKIINQITKLYESMDPPPPLGLRSMIIGMPNVGKSTLVNTLRQVGLNDDAGAISSRVIKVARTGNQPGVTRNTSEIIRLCRDPDIMVYDTPGVFMPTAKNAETMLALGLVGCIHDSFIDPVVLADYLLFVLNLQDPSGKLYSEYIDHPTNDIYELLDSINARRNKGKDKRRLDEDGLAMHWVSNWKNTKSKKYRGLFDVEAIKQGNEKTFSEIIEQERERMSETNVQKRLTDRFGDDGTSTDKHRQRTAKDREFDLRNRLFKL</sequence>
<dbReference type="InterPro" id="IPR023179">
    <property type="entry name" value="GTP-bd_ortho_bundle_sf"/>
</dbReference>
<dbReference type="AlphaFoldDB" id="A0A367Y312"/>
<dbReference type="Gene3D" id="3.40.50.300">
    <property type="entry name" value="P-loop containing nucleotide triphosphate hydrolases"/>
    <property type="match status" value="1"/>
</dbReference>
<dbReference type="Proteomes" id="UP000253472">
    <property type="component" value="Unassembled WGS sequence"/>
</dbReference>
<keyword evidence="6" id="KW-1185">Reference proteome</keyword>
<name>A0A367Y312_9ASCO</name>
<dbReference type="PANTHER" id="PTHR45782">
    <property type="entry name" value="MITOCHONDRIAL RIBOSOME-ASSOCIATED GTPASE 1"/>
    <property type="match status" value="1"/>
</dbReference>
<feature type="domain" description="G" evidence="4">
    <location>
        <begin position="137"/>
        <end position="244"/>
    </location>
</feature>
<evidence type="ECO:0000259" key="4">
    <source>
        <dbReference type="Pfam" id="PF01926"/>
    </source>
</evidence>
<dbReference type="Gene3D" id="1.10.1580.10">
    <property type="match status" value="1"/>
</dbReference>
<dbReference type="SUPFAM" id="SSF52540">
    <property type="entry name" value="P-loop containing nucleoside triphosphate hydrolases"/>
    <property type="match status" value="1"/>
</dbReference>
<evidence type="ECO:0000256" key="2">
    <source>
        <dbReference type="ARBA" id="ARBA00023134"/>
    </source>
</evidence>
<dbReference type="GO" id="GO:0005525">
    <property type="term" value="F:GTP binding"/>
    <property type="evidence" value="ECO:0007669"/>
    <property type="project" value="UniProtKB-KW"/>
</dbReference>
<reference evidence="5 6" key="1">
    <citation type="submission" date="2018-06" db="EMBL/GenBank/DDBJ databases">
        <title>Whole genome sequencing of Candida tropicalis (genome annotated by CSBL at Korea University).</title>
        <authorList>
            <person name="Ahn J."/>
        </authorList>
    </citation>
    <scope>NUCLEOTIDE SEQUENCE [LARGE SCALE GENOMIC DNA]</scope>
    <source>
        <strain evidence="5 6">ATCC 20962</strain>
    </source>
</reference>
<dbReference type="GO" id="GO:0032543">
    <property type="term" value="P:mitochondrial translation"/>
    <property type="evidence" value="ECO:0007669"/>
    <property type="project" value="TreeGrafter"/>
</dbReference>
<dbReference type="GO" id="GO:0005739">
    <property type="term" value="C:mitochondrion"/>
    <property type="evidence" value="ECO:0007669"/>
    <property type="project" value="TreeGrafter"/>
</dbReference>
<organism evidence="5 6">
    <name type="scientific">Candida viswanathii</name>
    <dbReference type="NCBI Taxonomy" id="5486"/>
    <lineage>
        <taxon>Eukaryota</taxon>
        <taxon>Fungi</taxon>
        <taxon>Dikarya</taxon>
        <taxon>Ascomycota</taxon>
        <taxon>Saccharomycotina</taxon>
        <taxon>Pichiomycetes</taxon>
        <taxon>Debaryomycetaceae</taxon>
        <taxon>Candida/Lodderomyces clade</taxon>
        <taxon>Candida</taxon>
    </lineage>
</organism>
<dbReference type="PANTHER" id="PTHR45782:SF4">
    <property type="entry name" value="MITOCHONDRIAL RIBOSOME-ASSOCIATED GTPASE 1"/>
    <property type="match status" value="1"/>
</dbReference>
<dbReference type="EMBL" id="QLNQ01000027">
    <property type="protein sequence ID" value="RCK59432.1"/>
    <property type="molecule type" value="Genomic_DNA"/>
</dbReference>
<evidence type="ECO:0000313" key="5">
    <source>
        <dbReference type="EMBL" id="RCK59432.1"/>
    </source>
</evidence>
<evidence type="ECO:0000256" key="3">
    <source>
        <dbReference type="SAM" id="MobiDB-lite"/>
    </source>
</evidence>
<dbReference type="STRING" id="5486.A0A367Y312"/>
<feature type="compositionally biased region" description="Basic and acidic residues" evidence="3">
    <location>
        <begin position="341"/>
        <end position="362"/>
    </location>
</feature>
<comment type="caution">
    <text evidence="5">The sequence shown here is derived from an EMBL/GenBank/DDBJ whole genome shotgun (WGS) entry which is preliminary data.</text>
</comment>
<dbReference type="CDD" id="cd01856">
    <property type="entry name" value="YlqF"/>
    <property type="match status" value="1"/>
</dbReference>
<dbReference type="InterPro" id="IPR027417">
    <property type="entry name" value="P-loop_NTPase"/>
</dbReference>
<dbReference type="OrthoDB" id="269151at2759"/>
<dbReference type="PRINTS" id="PR00326">
    <property type="entry name" value="GTP1OBG"/>
</dbReference>
<dbReference type="Pfam" id="PF01926">
    <property type="entry name" value="MMR_HSR1"/>
    <property type="match status" value="1"/>
</dbReference>